<dbReference type="OrthoDB" id="2888227at2"/>
<protein>
    <submittedName>
        <fullName evidence="1">Uncharacterized protein</fullName>
    </submittedName>
</protein>
<gene>
    <name evidence="1" type="ORF">F7731_14590</name>
</gene>
<keyword evidence="2" id="KW-1185">Reference proteome</keyword>
<dbReference type="AlphaFoldDB" id="A0A6L3V3B3"/>
<evidence type="ECO:0000313" key="1">
    <source>
        <dbReference type="EMBL" id="KAB2334440.1"/>
    </source>
</evidence>
<comment type="caution">
    <text evidence="1">The sequence shown here is derived from an EMBL/GenBank/DDBJ whole genome shotgun (WGS) entry which is preliminary data.</text>
</comment>
<dbReference type="RefSeq" id="WP_151535515.1">
    <property type="nucleotide sequence ID" value="NZ_WBOS01000006.1"/>
</dbReference>
<sequence length="127" mass="14791">MKKKLFGILLLAFIALTIFVINVDAFKVKSQPNEASVKETTVEVLRSAWDEYGMFSFEIVETDSIISIGMDKAKSEFKLQDYLDKNLPEEAKSKYNIKIFKKDIKELEKEHREVIEKALIRKDKEEN</sequence>
<dbReference type="InterPro" id="IPR058995">
    <property type="entry name" value="YolC/YozM-like"/>
</dbReference>
<accession>A0A6L3V3B3</accession>
<organism evidence="1 2">
    <name type="scientific">Cytobacillus depressus</name>
    <dbReference type="NCBI Taxonomy" id="1602942"/>
    <lineage>
        <taxon>Bacteria</taxon>
        <taxon>Bacillati</taxon>
        <taxon>Bacillota</taxon>
        <taxon>Bacilli</taxon>
        <taxon>Bacillales</taxon>
        <taxon>Bacillaceae</taxon>
        <taxon>Cytobacillus</taxon>
    </lineage>
</organism>
<dbReference type="Proteomes" id="UP000481030">
    <property type="component" value="Unassembled WGS sequence"/>
</dbReference>
<evidence type="ECO:0000313" key="2">
    <source>
        <dbReference type="Proteomes" id="UP000481030"/>
    </source>
</evidence>
<dbReference type="Pfam" id="PF26328">
    <property type="entry name" value="YolC_YozM"/>
    <property type="match status" value="1"/>
</dbReference>
<name>A0A6L3V3B3_9BACI</name>
<dbReference type="EMBL" id="WBOS01000006">
    <property type="protein sequence ID" value="KAB2334440.1"/>
    <property type="molecule type" value="Genomic_DNA"/>
</dbReference>
<reference evidence="1 2" key="1">
    <citation type="journal article" date="2016" name="Antonie Van Leeuwenhoek">
        <title>Bacillus depressus sp. nov., isolated from soil of a sunflower field.</title>
        <authorList>
            <person name="Wei X."/>
            <person name="Xin D."/>
            <person name="Xin Y."/>
            <person name="Zhang H."/>
            <person name="Wang T."/>
            <person name="Zhang J."/>
        </authorList>
    </citation>
    <scope>NUCLEOTIDE SEQUENCE [LARGE SCALE GENOMIC DNA]</scope>
    <source>
        <strain evidence="1 2">BZ1</strain>
    </source>
</reference>
<proteinExistence type="predicted"/>